<dbReference type="AlphaFoldDB" id="A5B2A4"/>
<evidence type="ECO:0000313" key="1">
    <source>
        <dbReference type="EMBL" id="CAN60865.1"/>
    </source>
</evidence>
<dbReference type="EMBL" id="AM444125">
    <property type="protein sequence ID" value="CAN60865.1"/>
    <property type="molecule type" value="Genomic_DNA"/>
</dbReference>
<sequence>MGTTCGMEKNVGLVCCGNKKEESDYGKNMWQIERCRVSGMGWCGGENKLTEVGIFRLDKEGSIMGWKGCVERSVELVPCDTKKGREEAVRGVGEFSKLRVEETSKWRFILKIRRRKSNKEINGNFKSETKVIKARISDEGGFFGSSSISCTLTCAGCASFTRSYLYTLCYAGYDVWDTAQQMYFDLGNVSQLFEIQSKLKEMKQGTQSVTEYFTDLEELDLFLYENSVCATCSVKQRQNLEKE</sequence>
<name>A5B2A4_VITVI</name>
<reference evidence="1" key="1">
    <citation type="journal article" date="2007" name="PLoS ONE">
        <title>The first genome sequence of an elite grapevine cultivar (Pinot noir Vitis vinifera L.): coping with a highly heterozygous genome.</title>
        <authorList>
            <person name="Velasco R."/>
            <person name="Zharkikh A."/>
            <person name="Troggio M."/>
            <person name="Cartwright D.A."/>
            <person name="Cestaro A."/>
            <person name="Pruss D."/>
            <person name="Pindo M."/>
            <person name="FitzGerald L.M."/>
            <person name="Vezzulli S."/>
            <person name="Reid J."/>
            <person name="Malacarne G."/>
            <person name="Iliev D."/>
            <person name="Coppola G."/>
            <person name="Wardell B."/>
            <person name="Micheletti D."/>
            <person name="Macalma T."/>
            <person name="Facci M."/>
            <person name="Mitchell J.T."/>
            <person name="Perazzolli M."/>
            <person name="Eldredge G."/>
            <person name="Gatto P."/>
            <person name="Oyzerski R."/>
            <person name="Moretto M."/>
            <person name="Gutin N."/>
            <person name="Stefanini M."/>
            <person name="Chen Y."/>
            <person name="Segala C."/>
            <person name="Davenport C."/>
            <person name="Dematte L."/>
            <person name="Mraz A."/>
            <person name="Battilana J."/>
            <person name="Stormo K."/>
            <person name="Costa F."/>
            <person name="Tao Q."/>
            <person name="Si-Ammour A."/>
            <person name="Harkins T."/>
            <person name="Lackey A."/>
            <person name="Perbost C."/>
            <person name="Taillon B."/>
            <person name="Stella A."/>
            <person name="Solovyev V."/>
            <person name="Fawcett J.A."/>
            <person name="Sterck L."/>
            <person name="Vandepoele K."/>
            <person name="Grando S.M."/>
            <person name="Toppo S."/>
            <person name="Moser C."/>
            <person name="Lanchbury J."/>
            <person name="Bogden R."/>
            <person name="Skolnick M."/>
            <person name="Sgaramella V."/>
            <person name="Bhatnagar S.K."/>
            <person name="Fontana P."/>
            <person name="Gutin A."/>
            <person name="Van de Peer Y."/>
            <person name="Salamini F."/>
            <person name="Viola R."/>
        </authorList>
    </citation>
    <scope>NUCLEOTIDE SEQUENCE</scope>
</reference>
<evidence type="ECO:0008006" key="2">
    <source>
        <dbReference type="Google" id="ProtNLM"/>
    </source>
</evidence>
<proteinExistence type="predicted"/>
<accession>A5B2A4</accession>
<organism evidence="1">
    <name type="scientific">Vitis vinifera</name>
    <name type="common">Grape</name>
    <dbReference type="NCBI Taxonomy" id="29760"/>
    <lineage>
        <taxon>Eukaryota</taxon>
        <taxon>Viridiplantae</taxon>
        <taxon>Streptophyta</taxon>
        <taxon>Embryophyta</taxon>
        <taxon>Tracheophyta</taxon>
        <taxon>Spermatophyta</taxon>
        <taxon>Magnoliopsida</taxon>
        <taxon>eudicotyledons</taxon>
        <taxon>Gunneridae</taxon>
        <taxon>Pentapetalae</taxon>
        <taxon>rosids</taxon>
        <taxon>Vitales</taxon>
        <taxon>Vitaceae</taxon>
        <taxon>Viteae</taxon>
        <taxon>Vitis</taxon>
    </lineage>
</organism>
<protein>
    <recommendedName>
        <fullName evidence="2">Retrotransposon gag domain-containing protein</fullName>
    </recommendedName>
</protein>
<gene>
    <name evidence="1" type="ORF">VITISV_003833</name>
</gene>